<dbReference type="AlphaFoldDB" id="A0A1G8CN92"/>
<dbReference type="PROSITE" id="PS51201">
    <property type="entry name" value="RCK_N"/>
    <property type="match status" value="1"/>
</dbReference>
<evidence type="ECO:0000256" key="2">
    <source>
        <dbReference type="SAM" id="Phobius"/>
    </source>
</evidence>
<dbReference type="InterPro" id="IPR013099">
    <property type="entry name" value="K_chnl_dom"/>
</dbReference>
<dbReference type="STRING" id="930129.SAMN05216352_101381"/>
<keyword evidence="4" id="KW-0406">Ion transport</keyword>
<gene>
    <name evidence="4" type="ORF">SAMN05216352_101381</name>
</gene>
<feature type="transmembrane region" description="Helical" evidence="2">
    <location>
        <begin position="25"/>
        <end position="45"/>
    </location>
</feature>
<dbReference type="InterPro" id="IPR050721">
    <property type="entry name" value="Trk_Ktr_HKT_K-transport"/>
</dbReference>
<reference evidence="4 5" key="1">
    <citation type="submission" date="2016-10" db="EMBL/GenBank/DDBJ databases">
        <authorList>
            <person name="de Groot N.N."/>
        </authorList>
    </citation>
    <scope>NUCLEOTIDE SEQUENCE [LARGE SCALE GENOMIC DNA]</scope>
    <source>
        <strain evidence="5">P4B,CCM 7963,CECT 7998,DSM 25260,IBRC-M 10614,KCTC 13821</strain>
    </source>
</reference>
<evidence type="ECO:0000259" key="3">
    <source>
        <dbReference type="PROSITE" id="PS51201"/>
    </source>
</evidence>
<dbReference type="SUPFAM" id="SSF81324">
    <property type="entry name" value="Voltage-gated potassium channels"/>
    <property type="match status" value="1"/>
</dbReference>
<dbReference type="GO" id="GO:0005886">
    <property type="term" value="C:plasma membrane"/>
    <property type="evidence" value="ECO:0007669"/>
    <property type="project" value="UniProtKB-SubCell"/>
</dbReference>
<keyword evidence="4" id="KW-0407">Ion channel</keyword>
<name>A0A1G8CN92_9BACI</name>
<dbReference type="OrthoDB" id="9785285at2"/>
<dbReference type="Proteomes" id="UP000199017">
    <property type="component" value="Unassembled WGS sequence"/>
</dbReference>
<dbReference type="GO" id="GO:0034220">
    <property type="term" value="P:monoatomic ion transmembrane transport"/>
    <property type="evidence" value="ECO:0007669"/>
    <property type="project" value="UniProtKB-KW"/>
</dbReference>
<keyword evidence="2" id="KW-0472">Membrane</keyword>
<evidence type="ECO:0000313" key="4">
    <source>
        <dbReference type="EMBL" id="SDH46759.1"/>
    </source>
</evidence>
<dbReference type="Pfam" id="PF02254">
    <property type="entry name" value="TrkA_N"/>
    <property type="match status" value="1"/>
</dbReference>
<keyword evidence="2" id="KW-1133">Transmembrane helix</keyword>
<keyword evidence="5" id="KW-1185">Reference proteome</keyword>
<dbReference type="SUPFAM" id="SSF51735">
    <property type="entry name" value="NAD(P)-binding Rossmann-fold domains"/>
    <property type="match status" value="1"/>
</dbReference>
<evidence type="ECO:0000256" key="1">
    <source>
        <dbReference type="ARBA" id="ARBA00004651"/>
    </source>
</evidence>
<proteinExistence type="predicted"/>
<feature type="transmembrane region" description="Helical" evidence="2">
    <location>
        <begin position="81"/>
        <end position="102"/>
    </location>
</feature>
<dbReference type="InterPro" id="IPR003148">
    <property type="entry name" value="RCK_N"/>
</dbReference>
<comment type="subcellular location">
    <subcellularLocation>
        <location evidence="1">Cell membrane</location>
        <topology evidence="1">Multi-pass membrane protein</topology>
    </subcellularLocation>
</comment>
<keyword evidence="4" id="KW-0813">Transport</keyword>
<dbReference type="Gene3D" id="1.10.287.70">
    <property type="match status" value="1"/>
</dbReference>
<protein>
    <submittedName>
        <fullName evidence="4">Voltage-gated potassium channel</fullName>
    </submittedName>
</protein>
<dbReference type="PANTHER" id="PTHR43833">
    <property type="entry name" value="POTASSIUM CHANNEL PROTEIN 2-RELATED-RELATED"/>
    <property type="match status" value="1"/>
</dbReference>
<accession>A0A1G8CN92</accession>
<dbReference type="Pfam" id="PF07885">
    <property type="entry name" value="Ion_trans_2"/>
    <property type="match status" value="1"/>
</dbReference>
<evidence type="ECO:0000313" key="5">
    <source>
        <dbReference type="Proteomes" id="UP000199017"/>
    </source>
</evidence>
<feature type="domain" description="RCK N-terminal" evidence="3">
    <location>
        <begin position="122"/>
        <end position="252"/>
    </location>
</feature>
<organism evidence="4 5">
    <name type="scientific">Alteribacillus bidgolensis</name>
    <dbReference type="NCBI Taxonomy" id="930129"/>
    <lineage>
        <taxon>Bacteria</taxon>
        <taxon>Bacillati</taxon>
        <taxon>Bacillota</taxon>
        <taxon>Bacilli</taxon>
        <taxon>Bacillales</taxon>
        <taxon>Bacillaceae</taxon>
        <taxon>Alteribacillus</taxon>
    </lineage>
</organism>
<dbReference type="GO" id="GO:0006813">
    <property type="term" value="P:potassium ion transport"/>
    <property type="evidence" value="ECO:0007669"/>
    <property type="project" value="InterPro"/>
</dbReference>
<dbReference type="Gene3D" id="3.40.50.720">
    <property type="entry name" value="NAD(P)-binding Rossmann-like Domain"/>
    <property type="match status" value="1"/>
</dbReference>
<dbReference type="EMBL" id="FNDU01000001">
    <property type="protein sequence ID" value="SDH46759.1"/>
    <property type="molecule type" value="Genomic_DNA"/>
</dbReference>
<dbReference type="PANTHER" id="PTHR43833:SF9">
    <property type="entry name" value="POTASSIUM CHANNEL PROTEIN YUGO-RELATED"/>
    <property type="match status" value="1"/>
</dbReference>
<keyword evidence="2" id="KW-0812">Transmembrane</keyword>
<dbReference type="InterPro" id="IPR036291">
    <property type="entry name" value="NAD(P)-bd_dom_sf"/>
</dbReference>
<sequence length="354" mass="40208">MVVRGEEVLLFIFDLMKNVVKARKLTIFFITILFIALSSFFISYLEPGVFTSPFLGFWWVMTTMTTTGYGDLVPKTMAGKLFAVFLYIFGVGLIGVVIGKIVESFGIYRKLKEEGKLSYKGKNHYVIVGWTEKSQNTIKELQLADPDVNIVVIDSAPKAPFTPSARLFYINGDITDINTYEKANLTYAKAVLVYSPHGMIDETTADGMTLLITSSIKSFMRQNNKNVYTLVEIKKENHIANFKHLEVDEFVLAGEALSDLMARSAMFKGSSTLFMKLLSRKYDVSLWNVPKRESWVTYQDAFEDLKKKGAHLIADKDNFNIIKHLDETLPMDSKLFIICEEQVYKKVMDSMNEG</sequence>